<evidence type="ECO:0000313" key="2">
    <source>
        <dbReference type="Proteomes" id="UP000828390"/>
    </source>
</evidence>
<dbReference type="Proteomes" id="UP000828390">
    <property type="component" value="Unassembled WGS sequence"/>
</dbReference>
<keyword evidence="2" id="KW-1185">Reference proteome</keyword>
<reference evidence="1" key="1">
    <citation type="journal article" date="2019" name="bioRxiv">
        <title>The Genome of the Zebra Mussel, Dreissena polymorpha: A Resource for Invasive Species Research.</title>
        <authorList>
            <person name="McCartney M.A."/>
            <person name="Auch B."/>
            <person name="Kono T."/>
            <person name="Mallez S."/>
            <person name="Zhang Y."/>
            <person name="Obille A."/>
            <person name="Becker A."/>
            <person name="Abrahante J.E."/>
            <person name="Garbe J."/>
            <person name="Badalamenti J.P."/>
            <person name="Herman A."/>
            <person name="Mangelson H."/>
            <person name="Liachko I."/>
            <person name="Sullivan S."/>
            <person name="Sone E.D."/>
            <person name="Koren S."/>
            <person name="Silverstein K.A.T."/>
            <person name="Beckman K.B."/>
            <person name="Gohl D.M."/>
        </authorList>
    </citation>
    <scope>NUCLEOTIDE SEQUENCE</scope>
    <source>
        <strain evidence="1">Duluth1</strain>
        <tissue evidence="1">Whole animal</tissue>
    </source>
</reference>
<proteinExistence type="predicted"/>
<reference evidence="1" key="2">
    <citation type="submission" date="2020-11" db="EMBL/GenBank/DDBJ databases">
        <authorList>
            <person name="McCartney M.A."/>
            <person name="Auch B."/>
            <person name="Kono T."/>
            <person name="Mallez S."/>
            <person name="Becker A."/>
            <person name="Gohl D.M."/>
            <person name="Silverstein K.A.T."/>
            <person name="Koren S."/>
            <person name="Bechman K.B."/>
            <person name="Herman A."/>
            <person name="Abrahante J.E."/>
            <person name="Garbe J."/>
        </authorList>
    </citation>
    <scope>NUCLEOTIDE SEQUENCE</scope>
    <source>
        <strain evidence="1">Duluth1</strain>
        <tissue evidence="1">Whole animal</tissue>
    </source>
</reference>
<comment type="caution">
    <text evidence="1">The sequence shown here is derived from an EMBL/GenBank/DDBJ whole genome shotgun (WGS) entry which is preliminary data.</text>
</comment>
<evidence type="ECO:0000313" key="1">
    <source>
        <dbReference type="EMBL" id="KAH3813512.1"/>
    </source>
</evidence>
<sequence length="108" mass="12744">MLRNLRPYIIGTNLLNKFHDDWTINVASRVLTSHVFQPTRTTFKLIQDIFGTNLLTIVHKDRTINWPLEMDNRQSQKLTMSTWYLGEQNVPFPWFHDDGTINVASIER</sequence>
<accession>A0A9D4GGD3</accession>
<dbReference type="AlphaFoldDB" id="A0A9D4GGD3"/>
<protein>
    <submittedName>
        <fullName evidence="1">Uncharacterized protein</fullName>
    </submittedName>
</protein>
<organism evidence="1 2">
    <name type="scientific">Dreissena polymorpha</name>
    <name type="common">Zebra mussel</name>
    <name type="synonym">Mytilus polymorpha</name>
    <dbReference type="NCBI Taxonomy" id="45954"/>
    <lineage>
        <taxon>Eukaryota</taxon>
        <taxon>Metazoa</taxon>
        <taxon>Spiralia</taxon>
        <taxon>Lophotrochozoa</taxon>
        <taxon>Mollusca</taxon>
        <taxon>Bivalvia</taxon>
        <taxon>Autobranchia</taxon>
        <taxon>Heteroconchia</taxon>
        <taxon>Euheterodonta</taxon>
        <taxon>Imparidentia</taxon>
        <taxon>Neoheterodontei</taxon>
        <taxon>Myida</taxon>
        <taxon>Dreissenoidea</taxon>
        <taxon>Dreissenidae</taxon>
        <taxon>Dreissena</taxon>
    </lineage>
</organism>
<dbReference type="EMBL" id="JAIWYP010000006">
    <property type="protein sequence ID" value="KAH3813512.1"/>
    <property type="molecule type" value="Genomic_DNA"/>
</dbReference>
<name>A0A9D4GGD3_DREPO</name>
<gene>
    <name evidence="1" type="ORF">DPMN_141973</name>
</gene>